<dbReference type="Pfam" id="PF07179">
    <property type="entry name" value="SseB"/>
    <property type="match status" value="1"/>
</dbReference>
<feature type="domain" description="TY-Chap N-terminal" evidence="3">
    <location>
        <begin position="160"/>
        <end position="277"/>
    </location>
</feature>
<dbReference type="InterPro" id="IPR054344">
    <property type="entry name" value="TY-Chap_N"/>
</dbReference>
<sequence>MDWTDFAQRLTRELIHLPVDAFVILQGPGGSPYVQAMRYLNGLHAEAVSSDYLPEPLDSRQEARLAELGWRAPDGRARRNWWCRVMLPADISAITPEQAADCGALAARMASAFRDVYRVPSLADLSYEANRNGEQGGPVPMPGLGIAEVGERSRTADVPEWPEFAERLARELAALEPEMALVISRRDQESHYVQAFRDAKRVRAEAVSGRALPPGAPKFDSREEDRLAAAGWLPPGVHPNWTFDIPSGVGPDGWRGLAAMMVTALRDVQLARHPAELVYEAFLGASHIELTGFGIEAAVSDQVDLRRTSPPLREPVAPVQAPPPLPSKATPPPAEAPTKAVPTPEPPPAAAPPRPKPMQPLQPVQPGGGRSARPPAGGELEERLAAAKTRGDQPGYLGLILRAELFVPVEGGERPMTAEYRDGTYVLAFTSTEAMDWALGGKLMDYRRTTFTELVRNWRRPDWQLAINTKLPSSAYIDSGTIQRASQRARTSRRPSPEPSPQPARPPRAEPPLPLPHVQQPPRTEPQGPPQAPTPQSPHAAQPAQEPQRSQASQQPRNPTQGSPTPQQPQLPAPPEPQRSHRSQPPHETPQRPQRPHSPTPQPHVTQEPYSRKEPQPPSRTPHRPPEPHRPQQSPLPGAHESRPQGSRGAQGSHLRVVPDPPGAPVPRPGSGVEVGDGTVLQKVIRPDHVAHYLDGGYDWVGGTVHRLEDVGGMRTPEELVPALGLDYEGSPFSPWHREVYVIRWQVIRAGLVGADPSAGGTVPALRMGSRRLPHGAEMFRMDHLGAEAFVAVYDADLRGWHRTEGAGS</sequence>
<evidence type="ECO:0000313" key="5">
    <source>
        <dbReference type="Proteomes" id="UP000256661"/>
    </source>
</evidence>
<reference evidence="4 5" key="1">
    <citation type="submission" date="2018-08" db="EMBL/GenBank/DDBJ databases">
        <title>Sequencing the genomes of 1000 actinobacteria strains.</title>
        <authorList>
            <person name="Klenk H.-P."/>
        </authorList>
    </citation>
    <scope>NUCLEOTIDE SEQUENCE [LARGE SCALE GENOMIC DNA]</scope>
    <source>
        <strain evidence="4 5">DSM 43927</strain>
    </source>
</reference>
<dbReference type="Pfam" id="PF22552">
    <property type="entry name" value="TY-Chap3"/>
    <property type="match status" value="2"/>
</dbReference>
<dbReference type="AlphaFoldDB" id="A0A3D9SS95"/>
<feature type="compositionally biased region" description="Pro residues" evidence="1">
    <location>
        <begin position="343"/>
        <end position="360"/>
    </location>
</feature>
<feature type="compositionally biased region" description="Pro residues" evidence="1">
    <location>
        <begin position="523"/>
        <end position="536"/>
    </location>
</feature>
<evidence type="ECO:0000313" key="4">
    <source>
        <dbReference type="EMBL" id="REE95494.1"/>
    </source>
</evidence>
<organism evidence="4 5">
    <name type="scientific">Thermomonospora umbrina</name>
    <dbReference type="NCBI Taxonomy" id="111806"/>
    <lineage>
        <taxon>Bacteria</taxon>
        <taxon>Bacillati</taxon>
        <taxon>Actinomycetota</taxon>
        <taxon>Actinomycetes</taxon>
        <taxon>Streptosporangiales</taxon>
        <taxon>Thermomonosporaceae</taxon>
        <taxon>Thermomonospora</taxon>
    </lineage>
</organism>
<gene>
    <name evidence="4" type="ORF">DFJ69_0884</name>
</gene>
<feature type="domain" description="SseB protein N-terminal" evidence="2">
    <location>
        <begin position="380"/>
        <end position="481"/>
    </location>
</feature>
<feature type="compositionally biased region" description="Pro residues" evidence="1">
    <location>
        <begin position="497"/>
        <end position="515"/>
    </location>
</feature>
<feature type="compositionally biased region" description="Pro residues" evidence="1">
    <location>
        <begin position="659"/>
        <end position="668"/>
    </location>
</feature>
<name>A0A3D9SS95_9ACTN</name>
<feature type="compositionally biased region" description="Pro residues" evidence="1">
    <location>
        <begin position="320"/>
        <end position="335"/>
    </location>
</feature>
<dbReference type="RefSeq" id="WP_116021285.1">
    <property type="nucleotide sequence ID" value="NZ_QTTT01000001.1"/>
</dbReference>
<accession>A0A3D9SS95</accession>
<feature type="compositionally biased region" description="Pro residues" evidence="1">
    <location>
        <begin position="566"/>
        <end position="577"/>
    </location>
</feature>
<comment type="caution">
    <text evidence="4">The sequence shown here is derived from an EMBL/GenBank/DDBJ whole genome shotgun (WGS) entry which is preliminary data.</text>
</comment>
<dbReference type="Proteomes" id="UP000256661">
    <property type="component" value="Unassembled WGS sequence"/>
</dbReference>
<evidence type="ECO:0000259" key="2">
    <source>
        <dbReference type="Pfam" id="PF07179"/>
    </source>
</evidence>
<protein>
    <submittedName>
        <fullName evidence="4">Type III secretion system (T3SS) SseB-like protein</fullName>
    </submittedName>
</protein>
<keyword evidence="5" id="KW-1185">Reference proteome</keyword>
<feature type="domain" description="TY-Chap N-terminal" evidence="3">
    <location>
        <begin position="1"/>
        <end position="125"/>
    </location>
</feature>
<dbReference type="OrthoDB" id="3295680at2"/>
<feature type="compositionally biased region" description="Polar residues" evidence="1">
    <location>
        <begin position="545"/>
        <end position="558"/>
    </location>
</feature>
<feature type="region of interest" description="Disordered" evidence="1">
    <location>
        <begin position="308"/>
        <end position="377"/>
    </location>
</feature>
<proteinExistence type="predicted"/>
<feature type="region of interest" description="Disordered" evidence="1">
    <location>
        <begin position="477"/>
        <end position="675"/>
    </location>
</feature>
<evidence type="ECO:0000259" key="3">
    <source>
        <dbReference type="Pfam" id="PF22552"/>
    </source>
</evidence>
<dbReference type="InterPro" id="IPR009839">
    <property type="entry name" value="SseB_N"/>
</dbReference>
<evidence type="ECO:0000256" key="1">
    <source>
        <dbReference type="SAM" id="MobiDB-lite"/>
    </source>
</evidence>
<dbReference type="EMBL" id="QTTT01000001">
    <property type="protein sequence ID" value="REE95494.1"/>
    <property type="molecule type" value="Genomic_DNA"/>
</dbReference>